<dbReference type="Gene3D" id="2.130.10.30">
    <property type="entry name" value="Regulator of chromosome condensation 1/beta-lactamase-inhibitor protein II"/>
    <property type="match status" value="1"/>
</dbReference>
<dbReference type="InterPro" id="IPR009091">
    <property type="entry name" value="RCC1/BLIP-II"/>
</dbReference>
<feature type="repeat" description="RCC1" evidence="3">
    <location>
        <begin position="373"/>
        <end position="423"/>
    </location>
</feature>
<evidence type="ECO:0000256" key="3">
    <source>
        <dbReference type="PROSITE-ProRule" id="PRU00235"/>
    </source>
</evidence>
<dbReference type="STRING" id="747525.W4JPJ4"/>
<feature type="repeat" description="RCC1" evidence="3">
    <location>
        <begin position="131"/>
        <end position="187"/>
    </location>
</feature>
<reference evidence="5 6" key="1">
    <citation type="journal article" date="2012" name="New Phytol.">
        <title>Insight into trade-off between wood decay and parasitism from the genome of a fungal forest pathogen.</title>
        <authorList>
            <person name="Olson A."/>
            <person name="Aerts A."/>
            <person name="Asiegbu F."/>
            <person name="Belbahri L."/>
            <person name="Bouzid O."/>
            <person name="Broberg A."/>
            <person name="Canback B."/>
            <person name="Coutinho P.M."/>
            <person name="Cullen D."/>
            <person name="Dalman K."/>
            <person name="Deflorio G."/>
            <person name="van Diepen L.T."/>
            <person name="Dunand C."/>
            <person name="Duplessis S."/>
            <person name="Durling M."/>
            <person name="Gonthier P."/>
            <person name="Grimwood J."/>
            <person name="Fossdal C.G."/>
            <person name="Hansson D."/>
            <person name="Henrissat B."/>
            <person name="Hietala A."/>
            <person name="Himmelstrand K."/>
            <person name="Hoffmeister D."/>
            <person name="Hogberg N."/>
            <person name="James T.Y."/>
            <person name="Karlsson M."/>
            <person name="Kohler A."/>
            <person name="Kues U."/>
            <person name="Lee Y.H."/>
            <person name="Lin Y.C."/>
            <person name="Lind M."/>
            <person name="Lindquist E."/>
            <person name="Lombard V."/>
            <person name="Lucas S."/>
            <person name="Lunden K."/>
            <person name="Morin E."/>
            <person name="Murat C."/>
            <person name="Park J."/>
            <person name="Raffaello T."/>
            <person name="Rouze P."/>
            <person name="Salamov A."/>
            <person name="Schmutz J."/>
            <person name="Solheim H."/>
            <person name="Stahlberg J."/>
            <person name="Velez H."/>
            <person name="de Vries R.P."/>
            <person name="Wiebenga A."/>
            <person name="Woodward S."/>
            <person name="Yakovlev I."/>
            <person name="Garbelotto M."/>
            <person name="Martin F."/>
            <person name="Grigoriev I.V."/>
            <person name="Stenlid J."/>
        </authorList>
    </citation>
    <scope>NUCLEOTIDE SEQUENCE [LARGE SCALE GENOMIC DNA]</scope>
    <source>
        <strain evidence="5 6">TC 32-1</strain>
    </source>
</reference>
<protein>
    <recommendedName>
        <fullName evidence="4">RCC1-like domain-containing protein</fullName>
    </recommendedName>
</protein>
<dbReference type="InterPro" id="IPR058923">
    <property type="entry name" value="RCC1-like_dom"/>
</dbReference>
<dbReference type="AlphaFoldDB" id="W4JPJ4"/>
<proteinExistence type="predicted"/>
<dbReference type="InterPro" id="IPR000408">
    <property type="entry name" value="Reg_chr_condens"/>
</dbReference>
<dbReference type="EMBL" id="KI925466">
    <property type="protein sequence ID" value="ETW75458.1"/>
    <property type="molecule type" value="Genomic_DNA"/>
</dbReference>
<feature type="repeat" description="RCC1" evidence="3">
    <location>
        <begin position="241"/>
        <end position="302"/>
    </location>
</feature>
<dbReference type="PROSITE" id="PS00625">
    <property type="entry name" value="RCC1_1"/>
    <property type="match status" value="1"/>
</dbReference>
<evidence type="ECO:0000259" key="4">
    <source>
        <dbReference type="Pfam" id="PF25390"/>
    </source>
</evidence>
<dbReference type="PROSITE" id="PS00626">
    <property type="entry name" value="RCC1_2"/>
    <property type="match status" value="2"/>
</dbReference>
<sequence length="423" mass="45328">TPPASGKPRLMLVHGTGDGGQFGLGVDVSNIQRPRLHVAVKELVNSGKMGPVGVERVVAAGMHSLVLDSNGQVWSCGVNDSMALGRKTQGIKDVDNTELESSLDLVQGLEDFRATFIAASDSCSIAVSERGELRAWGSFSSDGILGFDGVRDHGMKVVAPTALPAFAKNPVCQVACGEDHVLALTTSGTIYTWGNGVNFQLGRKIMERRKTNGLRPEPLHLRDIVLVSAGNHHSFAVDKPGVVYAWGLNQMRQTGVSDERGGEESHIKMPTVVDALHPDKHGGAKVVQISGGEHHSIFLFDNGEVWGCGRSDVGRLGLADDHPAILEIKKRYREELEEIMAQRSSKAHEAVSSTKIVGISVGERYNFAYDESGIAYSWGEGSVNQLGLGKVEEVKVPTRVHNTALKTYQVVGASAGGQHVLLM</sequence>
<dbReference type="Proteomes" id="UP000030671">
    <property type="component" value="Unassembled WGS sequence"/>
</dbReference>
<name>W4JPJ4_HETIT</name>
<gene>
    <name evidence="5" type="ORF">HETIRDRAFT_56798</name>
</gene>
<feature type="domain" description="RCC1-like" evidence="4">
    <location>
        <begin position="11"/>
        <end position="421"/>
    </location>
</feature>
<dbReference type="HOGENOM" id="CLU_005210_4_2_1"/>
<dbReference type="FunCoup" id="W4JPJ4">
    <property type="interactions" value="766"/>
</dbReference>
<dbReference type="RefSeq" id="XP_009552512.1">
    <property type="nucleotide sequence ID" value="XM_009554217.1"/>
</dbReference>
<feature type="non-terminal residue" evidence="5">
    <location>
        <position position="1"/>
    </location>
</feature>
<dbReference type="InterPro" id="IPR051553">
    <property type="entry name" value="Ran_GTPase-activating"/>
</dbReference>
<dbReference type="GeneID" id="20678374"/>
<evidence type="ECO:0000256" key="1">
    <source>
        <dbReference type="ARBA" id="ARBA00022658"/>
    </source>
</evidence>
<keyword evidence="6" id="KW-1185">Reference proteome</keyword>
<organism evidence="5 6">
    <name type="scientific">Heterobasidion irregulare (strain TC 32-1)</name>
    <dbReference type="NCBI Taxonomy" id="747525"/>
    <lineage>
        <taxon>Eukaryota</taxon>
        <taxon>Fungi</taxon>
        <taxon>Dikarya</taxon>
        <taxon>Basidiomycota</taxon>
        <taxon>Agaricomycotina</taxon>
        <taxon>Agaricomycetes</taxon>
        <taxon>Russulales</taxon>
        <taxon>Bondarzewiaceae</taxon>
        <taxon>Heterobasidion</taxon>
        <taxon>Heterobasidion annosum species complex</taxon>
    </lineage>
</organism>
<dbReference type="PANTHER" id="PTHR45982">
    <property type="entry name" value="REGULATOR OF CHROMOSOME CONDENSATION"/>
    <property type="match status" value="1"/>
</dbReference>
<dbReference type="GO" id="GO:0005085">
    <property type="term" value="F:guanyl-nucleotide exchange factor activity"/>
    <property type="evidence" value="ECO:0007669"/>
    <property type="project" value="TreeGrafter"/>
</dbReference>
<dbReference type="GO" id="GO:0005737">
    <property type="term" value="C:cytoplasm"/>
    <property type="evidence" value="ECO:0007669"/>
    <property type="project" value="TreeGrafter"/>
</dbReference>
<evidence type="ECO:0000256" key="2">
    <source>
        <dbReference type="ARBA" id="ARBA00022737"/>
    </source>
</evidence>
<dbReference type="SUPFAM" id="SSF50985">
    <property type="entry name" value="RCC1/BLIP-II"/>
    <property type="match status" value="1"/>
</dbReference>
<keyword evidence="2" id="KW-0677">Repeat</keyword>
<dbReference type="InParanoid" id="W4JPJ4"/>
<feature type="repeat" description="RCC1" evidence="3">
    <location>
        <begin position="188"/>
        <end position="240"/>
    </location>
</feature>
<dbReference type="PANTHER" id="PTHR45982:SF1">
    <property type="entry name" value="REGULATOR OF CHROMOSOME CONDENSATION"/>
    <property type="match status" value="1"/>
</dbReference>
<evidence type="ECO:0000313" key="5">
    <source>
        <dbReference type="EMBL" id="ETW75458.1"/>
    </source>
</evidence>
<dbReference type="PRINTS" id="PR00633">
    <property type="entry name" value="RCCNDNSATION"/>
</dbReference>
<accession>W4JPJ4</accession>
<dbReference type="OrthoDB" id="61110at2759"/>
<dbReference type="KEGG" id="hir:HETIRDRAFT_56798"/>
<dbReference type="Pfam" id="PF25390">
    <property type="entry name" value="WD40_RLD"/>
    <property type="match status" value="1"/>
</dbReference>
<dbReference type="eggNOG" id="KOG1426">
    <property type="taxonomic scope" value="Eukaryota"/>
</dbReference>
<evidence type="ECO:0000313" key="6">
    <source>
        <dbReference type="Proteomes" id="UP000030671"/>
    </source>
</evidence>
<dbReference type="PROSITE" id="PS50012">
    <property type="entry name" value="RCC1_3"/>
    <property type="match status" value="4"/>
</dbReference>
<keyword evidence="1" id="KW-0344">Guanine-nucleotide releasing factor</keyword>